<comment type="caution">
    <text evidence="12">The sequence shown here is derived from an EMBL/GenBank/DDBJ whole genome shotgun (WGS) entry which is preliminary data.</text>
</comment>
<feature type="domain" description="Era-type G" evidence="11">
    <location>
        <begin position="7"/>
        <end position="176"/>
    </location>
</feature>
<protein>
    <recommendedName>
        <fullName evidence="2 7">GTPase Era</fullName>
    </recommendedName>
</protein>
<evidence type="ECO:0000313" key="12">
    <source>
        <dbReference type="EMBL" id="PPI87346.1"/>
    </source>
</evidence>
<evidence type="ECO:0000256" key="2">
    <source>
        <dbReference type="ARBA" id="ARBA00020484"/>
    </source>
</evidence>
<evidence type="ECO:0000256" key="1">
    <source>
        <dbReference type="ARBA" id="ARBA00007921"/>
    </source>
</evidence>
<dbReference type="CDD" id="cd22534">
    <property type="entry name" value="KH-II_Era"/>
    <property type="match status" value="1"/>
</dbReference>
<accession>A0A2P5SYD9</accession>
<keyword evidence="6 7" id="KW-0342">GTP-binding</keyword>
<evidence type="ECO:0000256" key="6">
    <source>
        <dbReference type="ARBA" id="ARBA00023134"/>
    </source>
</evidence>
<dbReference type="InterPro" id="IPR015946">
    <property type="entry name" value="KH_dom-like_a/b"/>
</dbReference>
<sequence length="286" mass="33043">MNNYITFCGVVSIIGRSNVGKSTLINKLLGEKISITSCKSNTTRQCITGIYTEDQYQIIYLDTPGLNINNNKLPSNKNLQNLIKKIIKDVNLVILVIDGKHWTFDDELILNEISNITQHLIVVINKIDVIKNKIYLLPYIEFLSKKIRYLEIVPVSAKTGKNVNIILDIIKKQLPKNDHYYSKEHITTCSERFIASEIIREKLMRFFGEEIPYRSIVEIENFINKQNNYDINGVIIVRHNSQKKIIIGHKGNKIKIIGEQARLDMEKIFKTQVRLYLWVKVGSSVH</sequence>
<comment type="similarity">
    <text evidence="1 7 8 9">Belongs to the TRAFAC class TrmE-Era-EngA-EngB-Septin-like GTPase superfamily. Era GTPase family.</text>
</comment>
<keyword evidence="7" id="KW-0699">rRNA-binding</keyword>
<dbReference type="AlphaFoldDB" id="A0A2P5SYD9"/>
<evidence type="ECO:0000259" key="10">
    <source>
        <dbReference type="PROSITE" id="PS50823"/>
    </source>
</evidence>
<keyword evidence="5 7" id="KW-0694">RNA-binding</keyword>
<dbReference type="RefSeq" id="WP_136131342.1">
    <property type="nucleotide sequence ID" value="NZ_PDKS01000001.1"/>
</dbReference>
<dbReference type="PANTHER" id="PTHR42698">
    <property type="entry name" value="GTPASE ERA"/>
    <property type="match status" value="1"/>
</dbReference>
<dbReference type="PROSITE" id="PS51713">
    <property type="entry name" value="G_ERA"/>
    <property type="match status" value="1"/>
</dbReference>
<dbReference type="Gene3D" id="3.40.50.300">
    <property type="entry name" value="P-loop containing nucleotide triphosphate hydrolases"/>
    <property type="match status" value="1"/>
</dbReference>
<dbReference type="EMBL" id="PDKS01000001">
    <property type="protein sequence ID" value="PPI87346.1"/>
    <property type="molecule type" value="Genomic_DNA"/>
</dbReference>
<feature type="region of interest" description="G3" evidence="8">
    <location>
        <begin position="62"/>
        <end position="65"/>
    </location>
</feature>
<reference evidence="12 13" key="1">
    <citation type="journal article" date="2018" name="Genome Biol. Evol.">
        <title>Cladogenesis and Genomic Streamlining in Extracellular Endosymbionts of Tropical Stink Bugs.</title>
        <authorList>
            <person name="Otero-Bravo A."/>
            <person name="Goffredi S."/>
            <person name="Sabree Z.L."/>
        </authorList>
    </citation>
    <scope>NUCLEOTIDE SEQUENCE [LARGE SCALE GENOMIC DNA]</scope>
    <source>
        <strain evidence="12 13">SoET</strain>
    </source>
</reference>
<dbReference type="InterPro" id="IPR027417">
    <property type="entry name" value="P-loop_NTPase"/>
</dbReference>
<dbReference type="InterPro" id="IPR006073">
    <property type="entry name" value="GTP-bd"/>
</dbReference>
<evidence type="ECO:0000256" key="4">
    <source>
        <dbReference type="ARBA" id="ARBA00022741"/>
    </source>
</evidence>
<keyword evidence="7" id="KW-0472">Membrane</keyword>
<dbReference type="HAMAP" id="MF_00367">
    <property type="entry name" value="GTPase_Era"/>
    <property type="match status" value="1"/>
</dbReference>
<dbReference type="GO" id="GO:0005525">
    <property type="term" value="F:GTP binding"/>
    <property type="evidence" value="ECO:0007669"/>
    <property type="project" value="UniProtKB-UniRule"/>
</dbReference>
<evidence type="ECO:0000256" key="8">
    <source>
        <dbReference type="PROSITE-ProRule" id="PRU01050"/>
    </source>
</evidence>
<comment type="subunit">
    <text evidence="7">Monomer.</text>
</comment>
<dbReference type="PROSITE" id="PS50823">
    <property type="entry name" value="KH_TYPE_2"/>
    <property type="match status" value="1"/>
</dbReference>
<keyword evidence="7" id="KW-1003">Cell membrane</keyword>
<evidence type="ECO:0000256" key="9">
    <source>
        <dbReference type="RuleBase" id="RU003761"/>
    </source>
</evidence>
<feature type="region of interest" description="G5" evidence="8">
    <location>
        <begin position="155"/>
        <end position="157"/>
    </location>
</feature>
<feature type="region of interest" description="G4" evidence="8">
    <location>
        <begin position="125"/>
        <end position="128"/>
    </location>
</feature>
<dbReference type="PANTHER" id="PTHR42698:SF1">
    <property type="entry name" value="GTPASE ERA, MITOCHONDRIAL"/>
    <property type="match status" value="1"/>
</dbReference>
<dbReference type="NCBIfam" id="TIGR00436">
    <property type="entry name" value="era"/>
    <property type="match status" value="1"/>
</dbReference>
<feature type="domain" description="KH type-2" evidence="10">
    <location>
        <begin position="199"/>
        <end position="283"/>
    </location>
</feature>
<dbReference type="GO" id="GO:0070181">
    <property type="term" value="F:small ribosomal subunit rRNA binding"/>
    <property type="evidence" value="ECO:0007669"/>
    <property type="project" value="UniProtKB-UniRule"/>
</dbReference>
<comment type="function">
    <text evidence="7">An essential GTPase that binds both GDP and GTP, with rapid nucleotide exchange. Plays a role in 16S rRNA processing and 30S ribosomal subunit biogenesis and possibly also in cell cycle regulation and energy metabolism.</text>
</comment>
<feature type="binding site" evidence="7">
    <location>
        <begin position="125"/>
        <end position="128"/>
    </location>
    <ligand>
        <name>GTP</name>
        <dbReference type="ChEBI" id="CHEBI:37565"/>
    </ligand>
</feature>
<dbReference type="InterPro" id="IPR005225">
    <property type="entry name" value="Small_GTP-bd"/>
</dbReference>
<evidence type="ECO:0000256" key="3">
    <source>
        <dbReference type="ARBA" id="ARBA00022517"/>
    </source>
</evidence>
<dbReference type="CDD" id="cd04163">
    <property type="entry name" value="Era"/>
    <property type="match status" value="1"/>
</dbReference>
<feature type="region of interest" description="G2" evidence="8">
    <location>
        <begin position="41"/>
        <end position="45"/>
    </location>
</feature>
<keyword evidence="3 7" id="KW-0690">Ribosome biogenesis</keyword>
<dbReference type="GO" id="GO:0000028">
    <property type="term" value="P:ribosomal small subunit assembly"/>
    <property type="evidence" value="ECO:0007669"/>
    <property type="project" value="TreeGrafter"/>
</dbReference>
<evidence type="ECO:0000259" key="11">
    <source>
        <dbReference type="PROSITE" id="PS51713"/>
    </source>
</evidence>
<evidence type="ECO:0000256" key="5">
    <source>
        <dbReference type="ARBA" id="ARBA00022884"/>
    </source>
</evidence>
<dbReference type="NCBIfam" id="NF000908">
    <property type="entry name" value="PRK00089.1"/>
    <property type="match status" value="1"/>
</dbReference>
<dbReference type="InterPro" id="IPR030388">
    <property type="entry name" value="G_ERA_dom"/>
</dbReference>
<feature type="region of interest" description="G1" evidence="8">
    <location>
        <begin position="15"/>
        <end position="22"/>
    </location>
</feature>
<dbReference type="SUPFAM" id="SSF52540">
    <property type="entry name" value="P-loop containing nucleoside triphosphate hydrolases"/>
    <property type="match status" value="1"/>
</dbReference>
<comment type="caution">
    <text evidence="7">Lacks conserved residue(s) required for the propagation of feature annotation.</text>
</comment>
<dbReference type="OrthoDB" id="9805918at2"/>
<dbReference type="GO" id="GO:0003924">
    <property type="term" value="F:GTPase activity"/>
    <property type="evidence" value="ECO:0007669"/>
    <property type="project" value="UniProtKB-UniRule"/>
</dbReference>
<proteinExistence type="inferred from homology"/>
<dbReference type="NCBIfam" id="TIGR00231">
    <property type="entry name" value="small_GTP"/>
    <property type="match status" value="1"/>
</dbReference>
<dbReference type="InterPro" id="IPR004044">
    <property type="entry name" value="KH_dom_type_2"/>
</dbReference>
<evidence type="ECO:0000256" key="7">
    <source>
        <dbReference type="HAMAP-Rule" id="MF_00367"/>
    </source>
</evidence>
<dbReference type="InterPro" id="IPR005662">
    <property type="entry name" value="GTPase_Era-like"/>
</dbReference>
<comment type="subcellular location">
    <subcellularLocation>
        <location evidence="7">Cytoplasm</location>
    </subcellularLocation>
    <subcellularLocation>
        <location evidence="7">Cell membrane</location>
        <topology evidence="7">Peripheral membrane protein</topology>
    </subcellularLocation>
</comment>
<name>A0A2P5SYD9_9GAMM</name>
<dbReference type="GO" id="GO:0043024">
    <property type="term" value="F:ribosomal small subunit binding"/>
    <property type="evidence" value="ECO:0007669"/>
    <property type="project" value="TreeGrafter"/>
</dbReference>
<evidence type="ECO:0000313" key="13">
    <source>
        <dbReference type="Proteomes" id="UP000296034"/>
    </source>
</evidence>
<dbReference type="GO" id="GO:0005886">
    <property type="term" value="C:plasma membrane"/>
    <property type="evidence" value="ECO:0007669"/>
    <property type="project" value="UniProtKB-SubCell"/>
</dbReference>
<dbReference type="Pfam" id="PF07650">
    <property type="entry name" value="KH_2"/>
    <property type="match status" value="1"/>
</dbReference>
<dbReference type="Proteomes" id="UP000296034">
    <property type="component" value="Unassembled WGS sequence"/>
</dbReference>
<keyword evidence="4 7" id="KW-0547">Nucleotide-binding</keyword>
<feature type="binding site" evidence="7">
    <location>
        <begin position="62"/>
        <end position="66"/>
    </location>
    <ligand>
        <name>GTP</name>
        <dbReference type="ChEBI" id="CHEBI:37565"/>
    </ligand>
</feature>
<organism evidence="12 13">
    <name type="scientific">Candidatus Pantoea edessiphila</name>
    <dbReference type="NCBI Taxonomy" id="2044610"/>
    <lineage>
        <taxon>Bacteria</taxon>
        <taxon>Pseudomonadati</taxon>
        <taxon>Pseudomonadota</taxon>
        <taxon>Gammaproteobacteria</taxon>
        <taxon>Enterobacterales</taxon>
        <taxon>Erwiniaceae</taxon>
        <taxon>Pantoea</taxon>
    </lineage>
</organism>
<dbReference type="Pfam" id="PF01926">
    <property type="entry name" value="MMR_HSR1"/>
    <property type="match status" value="1"/>
</dbReference>
<gene>
    <name evidence="7" type="primary">era</name>
    <name evidence="12" type="ORF">CRV11_00170</name>
</gene>
<keyword evidence="7" id="KW-0963">Cytoplasm</keyword>
<dbReference type="GO" id="GO:0005829">
    <property type="term" value="C:cytosol"/>
    <property type="evidence" value="ECO:0007669"/>
    <property type="project" value="TreeGrafter"/>
</dbReference>
<dbReference type="Gene3D" id="3.30.300.20">
    <property type="match status" value="1"/>
</dbReference>